<accession>A0A2M7RJM0</accession>
<dbReference type="PANTHER" id="PTHR20842">
    <property type="entry name" value="PROTEASE S51 ALPHA-ASPARTYL DIPEPTIDASE"/>
    <property type="match status" value="1"/>
</dbReference>
<dbReference type="GO" id="GO:0006508">
    <property type="term" value="P:proteolysis"/>
    <property type="evidence" value="ECO:0007669"/>
    <property type="project" value="UniProtKB-KW"/>
</dbReference>
<dbReference type="PANTHER" id="PTHR20842:SF0">
    <property type="entry name" value="ALPHA-ASPARTYL DIPEPTIDASE"/>
    <property type="match status" value="1"/>
</dbReference>
<name>A0A2M7RJM0_9BACT</name>
<sequence>MKKLLLASRGTYITDGKYEIFDKPRDQIKWAYITTAGKSVPDTAYIQKHVTRMRKLGWDFEDIDIEGKNPNELREILKDKDAINMLGGNSYFLLKCIRESGFEQVLKEFLERGGVYCGSSAGAYVACPTIETATWRNPKKFNRHGVTDFTAMNLVPFLILAHYKREEEQIIQPKIQAAKYPAKLLTDQQAIMVQDDQIELLEDPSMELKDFGG</sequence>
<comment type="similarity">
    <text evidence="1">Belongs to the peptidase S51 family.</text>
</comment>
<evidence type="ECO:0000313" key="6">
    <source>
        <dbReference type="Proteomes" id="UP000230779"/>
    </source>
</evidence>
<evidence type="ECO:0000256" key="1">
    <source>
        <dbReference type="ARBA" id="ARBA00006534"/>
    </source>
</evidence>
<keyword evidence="3" id="KW-0378">Hydrolase</keyword>
<dbReference type="EMBL" id="PFMD01000024">
    <property type="protein sequence ID" value="PIY96940.1"/>
    <property type="molecule type" value="Genomic_DNA"/>
</dbReference>
<evidence type="ECO:0000313" key="5">
    <source>
        <dbReference type="EMBL" id="PIY96940.1"/>
    </source>
</evidence>
<evidence type="ECO:0000256" key="2">
    <source>
        <dbReference type="ARBA" id="ARBA00022670"/>
    </source>
</evidence>
<protein>
    <recommendedName>
        <fullName evidence="7">Peptidase</fullName>
    </recommendedName>
</protein>
<gene>
    <name evidence="5" type="ORF">COY66_02090</name>
</gene>
<dbReference type="Proteomes" id="UP000230779">
    <property type="component" value="Unassembled WGS sequence"/>
</dbReference>
<keyword evidence="4" id="KW-0720">Serine protease</keyword>
<dbReference type="InterPro" id="IPR005320">
    <property type="entry name" value="Peptidase_S51"/>
</dbReference>
<comment type="caution">
    <text evidence="5">The sequence shown here is derived from an EMBL/GenBank/DDBJ whole genome shotgun (WGS) entry which is preliminary data.</text>
</comment>
<proteinExistence type="inferred from homology"/>
<organism evidence="5 6">
    <name type="scientific">Candidatus Kerfeldbacteria bacterium CG_4_10_14_0_8_um_filter_42_10</name>
    <dbReference type="NCBI Taxonomy" id="2014248"/>
    <lineage>
        <taxon>Bacteria</taxon>
        <taxon>Candidatus Kerfeldiibacteriota</taxon>
    </lineage>
</organism>
<evidence type="ECO:0000256" key="4">
    <source>
        <dbReference type="ARBA" id="ARBA00022825"/>
    </source>
</evidence>
<dbReference type="Gene3D" id="3.40.50.880">
    <property type="match status" value="1"/>
</dbReference>
<evidence type="ECO:0000256" key="3">
    <source>
        <dbReference type="ARBA" id="ARBA00022801"/>
    </source>
</evidence>
<reference evidence="5 6" key="1">
    <citation type="submission" date="2017-09" db="EMBL/GenBank/DDBJ databases">
        <title>Depth-based differentiation of microbial function through sediment-hosted aquifers and enrichment of novel symbionts in the deep terrestrial subsurface.</title>
        <authorList>
            <person name="Probst A.J."/>
            <person name="Ladd B."/>
            <person name="Jarett J.K."/>
            <person name="Geller-Mcgrath D.E."/>
            <person name="Sieber C.M."/>
            <person name="Emerson J.B."/>
            <person name="Anantharaman K."/>
            <person name="Thomas B.C."/>
            <person name="Malmstrom R."/>
            <person name="Stieglmeier M."/>
            <person name="Klingl A."/>
            <person name="Woyke T."/>
            <person name="Ryan C.M."/>
            <person name="Banfield J.F."/>
        </authorList>
    </citation>
    <scope>NUCLEOTIDE SEQUENCE [LARGE SCALE GENOMIC DNA]</scope>
    <source>
        <strain evidence="5">CG_4_10_14_0_8_um_filter_42_10</strain>
    </source>
</reference>
<evidence type="ECO:0008006" key="7">
    <source>
        <dbReference type="Google" id="ProtNLM"/>
    </source>
</evidence>
<dbReference type="GO" id="GO:0008236">
    <property type="term" value="F:serine-type peptidase activity"/>
    <property type="evidence" value="ECO:0007669"/>
    <property type="project" value="UniProtKB-KW"/>
</dbReference>
<dbReference type="InterPro" id="IPR029062">
    <property type="entry name" value="Class_I_gatase-like"/>
</dbReference>
<dbReference type="AlphaFoldDB" id="A0A2M7RJM0"/>
<dbReference type="SUPFAM" id="SSF52317">
    <property type="entry name" value="Class I glutamine amidotransferase-like"/>
    <property type="match status" value="1"/>
</dbReference>
<keyword evidence="2" id="KW-0645">Protease</keyword>
<dbReference type="Pfam" id="PF03575">
    <property type="entry name" value="Peptidase_S51"/>
    <property type="match status" value="1"/>
</dbReference>